<dbReference type="Gene3D" id="3.90.1200.10">
    <property type="match status" value="1"/>
</dbReference>
<organism evidence="1 2">
    <name type="scientific">Candidatus Thiomargarita nelsonii</name>
    <dbReference type="NCBI Taxonomy" id="1003181"/>
    <lineage>
        <taxon>Bacteria</taxon>
        <taxon>Pseudomonadati</taxon>
        <taxon>Pseudomonadota</taxon>
        <taxon>Gammaproteobacteria</taxon>
        <taxon>Thiotrichales</taxon>
        <taxon>Thiotrichaceae</taxon>
        <taxon>Thiomargarita</taxon>
    </lineage>
</organism>
<evidence type="ECO:0000313" key="1">
    <source>
        <dbReference type="EMBL" id="OAD22350.1"/>
    </source>
</evidence>
<dbReference type="EMBL" id="LUTY01001006">
    <property type="protein sequence ID" value="OAD22350.1"/>
    <property type="molecule type" value="Genomic_DNA"/>
</dbReference>
<feature type="non-terminal residue" evidence="1">
    <location>
        <position position="42"/>
    </location>
</feature>
<sequence length="42" mass="4720">MTADDAALLQAELRFQANYENLDLPRGVIHADLFRDNALFNG</sequence>
<dbReference type="Proteomes" id="UP000076962">
    <property type="component" value="Unassembled WGS sequence"/>
</dbReference>
<keyword evidence="2" id="KW-1185">Reference proteome</keyword>
<reference evidence="1 2" key="1">
    <citation type="submission" date="2016-05" db="EMBL/GenBank/DDBJ databases">
        <title>Single-cell genome of chain-forming Candidatus Thiomargarita nelsonii and comparison to other large sulfur-oxidizing bacteria.</title>
        <authorList>
            <person name="Winkel M."/>
            <person name="Salman V."/>
            <person name="Woyke T."/>
            <person name="Schulz-Vogt H."/>
            <person name="Richter M."/>
            <person name="Flood B."/>
            <person name="Bailey J."/>
            <person name="Amann R."/>
            <person name="Mussmann M."/>
        </authorList>
    </citation>
    <scope>NUCLEOTIDE SEQUENCE [LARGE SCALE GENOMIC DNA]</scope>
    <source>
        <strain evidence="1 2">THI036</strain>
    </source>
</reference>
<accession>A0A176S2V0</accession>
<dbReference type="PATRIC" id="fig|1003181.4.peg.2541"/>
<protein>
    <recommendedName>
        <fullName evidence="3">Homoserine kinase</fullName>
    </recommendedName>
</protein>
<proteinExistence type="predicted"/>
<evidence type="ECO:0000313" key="2">
    <source>
        <dbReference type="Proteomes" id="UP000076962"/>
    </source>
</evidence>
<name>A0A176S2V0_9GAMM</name>
<dbReference type="AlphaFoldDB" id="A0A176S2V0"/>
<gene>
    <name evidence="1" type="ORF">THIOM_001852</name>
</gene>
<evidence type="ECO:0008006" key="3">
    <source>
        <dbReference type="Google" id="ProtNLM"/>
    </source>
</evidence>
<comment type="caution">
    <text evidence="1">The sequence shown here is derived from an EMBL/GenBank/DDBJ whole genome shotgun (WGS) entry which is preliminary data.</text>
</comment>